<dbReference type="Proteomes" id="UP001377830">
    <property type="component" value="Chromosome"/>
</dbReference>
<organism evidence="3 4">
    <name type="scientific">Pectobacterium araliae</name>
    <dbReference type="NCBI Taxonomy" id="3073862"/>
    <lineage>
        <taxon>Bacteria</taxon>
        <taxon>Pseudomonadati</taxon>
        <taxon>Pseudomonadota</taxon>
        <taxon>Gammaproteobacteria</taxon>
        <taxon>Enterobacterales</taxon>
        <taxon>Pectobacteriaceae</taxon>
        <taxon>Pectobacterium</taxon>
    </lineage>
</organism>
<dbReference type="KEGG" id="parl:PEC302110_27180"/>
<feature type="signal peptide" evidence="2">
    <location>
        <begin position="1"/>
        <end position="16"/>
    </location>
</feature>
<feature type="chain" id="PRO_5042956747" evidence="2">
    <location>
        <begin position="17"/>
        <end position="54"/>
    </location>
</feature>
<evidence type="ECO:0000256" key="1">
    <source>
        <dbReference type="SAM" id="MobiDB-lite"/>
    </source>
</evidence>
<evidence type="ECO:0000256" key="2">
    <source>
        <dbReference type="SAM" id="SignalP"/>
    </source>
</evidence>
<feature type="region of interest" description="Disordered" evidence="1">
    <location>
        <begin position="28"/>
        <end position="54"/>
    </location>
</feature>
<evidence type="ECO:0000313" key="4">
    <source>
        <dbReference type="Proteomes" id="UP001377830"/>
    </source>
</evidence>
<protein>
    <submittedName>
        <fullName evidence="3">Uncharacterized protein</fullName>
    </submittedName>
</protein>
<proteinExistence type="predicted"/>
<keyword evidence="4" id="KW-1185">Reference proteome</keyword>
<evidence type="ECO:0000313" key="3">
    <source>
        <dbReference type="EMBL" id="BES85621.1"/>
    </source>
</evidence>
<sequence length="54" mass="5711">MSLGAVVILVMPLVAAAVGKGADQSGITQIGKFHHPTRRQRLTSKAAGWKSRVL</sequence>
<feature type="compositionally biased region" description="Basic residues" evidence="1">
    <location>
        <begin position="32"/>
        <end position="42"/>
    </location>
</feature>
<accession>A0AAN0MLV9</accession>
<name>A0AAN0MLV9_9GAMM</name>
<gene>
    <name evidence="3" type="ORF">PEC302110_27180</name>
</gene>
<dbReference type="EMBL" id="AP028908">
    <property type="protein sequence ID" value="BES85621.1"/>
    <property type="molecule type" value="Genomic_DNA"/>
</dbReference>
<dbReference type="AlphaFoldDB" id="A0AAN0MLV9"/>
<reference evidence="4" key="1">
    <citation type="journal article" date="2024" name="Int. J. Syst. Evol. Microbiol.">
        <title>Pectobacterium araliae sp. nov., a pathogen causing bacterial soft rot of Japanese angelica tree in Japan.</title>
        <authorList>
            <person name="Sawada H."/>
            <person name="Someya N."/>
            <person name="Morohoshi T."/>
            <person name="Ono M."/>
            <person name="Satou M."/>
        </authorList>
    </citation>
    <scope>NUCLEOTIDE SEQUENCE [LARGE SCALE GENOMIC DNA]</scope>
    <source>
        <strain evidence="4">MAFF 302110</strain>
    </source>
</reference>
<keyword evidence="2" id="KW-0732">Signal</keyword>